<dbReference type="Pfam" id="PF17293">
    <property type="entry name" value="Arm-DNA-bind_5"/>
    <property type="match status" value="1"/>
</dbReference>
<dbReference type="InterPro" id="IPR002104">
    <property type="entry name" value="Integrase_catalytic"/>
</dbReference>
<dbReference type="PANTHER" id="PTHR30349:SF64">
    <property type="entry name" value="PROPHAGE INTEGRASE INTD-RELATED"/>
    <property type="match status" value="1"/>
</dbReference>
<dbReference type="Pfam" id="PF13102">
    <property type="entry name" value="Phage_int_SAM_5"/>
    <property type="match status" value="1"/>
</dbReference>
<dbReference type="InterPro" id="IPR011010">
    <property type="entry name" value="DNA_brk_join_enz"/>
</dbReference>
<dbReference type="CDD" id="cd01185">
    <property type="entry name" value="INTN1_C_like"/>
    <property type="match status" value="1"/>
</dbReference>
<proteinExistence type="inferred from homology"/>
<feature type="domain" description="Tyr recombinase" evidence="4">
    <location>
        <begin position="207"/>
        <end position="373"/>
    </location>
</feature>
<dbReference type="SUPFAM" id="SSF56349">
    <property type="entry name" value="DNA breaking-rejoining enzymes"/>
    <property type="match status" value="1"/>
</dbReference>
<accession>J9GKS1</accession>
<dbReference type="EMBL" id="AMCI01000746">
    <property type="protein sequence ID" value="EJX07959.1"/>
    <property type="molecule type" value="Genomic_DNA"/>
</dbReference>
<gene>
    <name evidence="5" type="ORF">EVA_03932</name>
</gene>
<evidence type="ECO:0000256" key="1">
    <source>
        <dbReference type="ARBA" id="ARBA00008857"/>
    </source>
</evidence>
<name>J9GKS1_9ZZZZ</name>
<evidence type="ECO:0000256" key="2">
    <source>
        <dbReference type="ARBA" id="ARBA00023125"/>
    </source>
</evidence>
<dbReference type="AlphaFoldDB" id="J9GKS1"/>
<sequence>MADAKEPIKLRKRKMASGNTSLYLDIYLDGKRSYEYLKLYLIPETNRKDKEANRQTLQLAEAIKAKRVVELRNGKFGFESEYKLDTNFLEYYRHLCELRHNTEGSLGNWGNWWSALKHLERYCRADMTFREVTPQWVQGFKDYLDRTARVKDKRKTITTDLDMKPLSQNSKVSYFNKLRACINQVFEDRIIPHNPLRGIGGFKTEEKERVYLTLEEVRAMANGECRYPALKRAFLFSCLTGIRKSDIEKMRWSEVRQEGDFTRIVFKQKKTGGQEYMDISPEAVPYLGRRGEDNELVFHGFKYSAYILTELKAWAMRCGITKPITFHSGRHTFAVLMLDLGADIYTVQKLLGHKEIATTEVYAHIMDKRNKQQ</sequence>
<organism evidence="5">
    <name type="scientific">gut metagenome</name>
    <dbReference type="NCBI Taxonomy" id="749906"/>
    <lineage>
        <taxon>unclassified sequences</taxon>
        <taxon>metagenomes</taxon>
        <taxon>organismal metagenomes</taxon>
    </lineage>
</organism>
<keyword evidence="2" id="KW-0238">DNA-binding</keyword>
<comment type="similarity">
    <text evidence="1">Belongs to the 'phage' integrase family.</text>
</comment>
<dbReference type="InterPro" id="IPR013762">
    <property type="entry name" value="Integrase-like_cat_sf"/>
</dbReference>
<dbReference type="PROSITE" id="PS51898">
    <property type="entry name" value="TYR_RECOMBINASE"/>
    <property type="match status" value="1"/>
</dbReference>
<dbReference type="GO" id="GO:0006310">
    <property type="term" value="P:DNA recombination"/>
    <property type="evidence" value="ECO:0007669"/>
    <property type="project" value="UniProtKB-KW"/>
</dbReference>
<dbReference type="InterPro" id="IPR050090">
    <property type="entry name" value="Tyrosine_recombinase_XerCD"/>
</dbReference>
<dbReference type="Gene3D" id="1.10.443.10">
    <property type="entry name" value="Intergrase catalytic core"/>
    <property type="match status" value="1"/>
</dbReference>
<dbReference type="Gene3D" id="1.10.150.130">
    <property type="match status" value="1"/>
</dbReference>
<dbReference type="InterPro" id="IPR025269">
    <property type="entry name" value="SAM-like_dom"/>
</dbReference>
<reference evidence="5" key="1">
    <citation type="journal article" date="2012" name="PLoS ONE">
        <title>Gene sets for utilization of primary and secondary nutrition supplies in the distal gut of endangered iberian lynx.</title>
        <authorList>
            <person name="Alcaide M."/>
            <person name="Messina E."/>
            <person name="Richter M."/>
            <person name="Bargiela R."/>
            <person name="Peplies J."/>
            <person name="Huws S.A."/>
            <person name="Newbold C.J."/>
            <person name="Golyshin P.N."/>
            <person name="Simon M.A."/>
            <person name="Lopez G."/>
            <person name="Yakimov M.M."/>
            <person name="Ferrer M."/>
        </authorList>
    </citation>
    <scope>NUCLEOTIDE SEQUENCE</scope>
</reference>
<dbReference type="PANTHER" id="PTHR30349">
    <property type="entry name" value="PHAGE INTEGRASE-RELATED"/>
    <property type="match status" value="1"/>
</dbReference>
<keyword evidence="3" id="KW-0233">DNA recombination</keyword>
<dbReference type="InterPro" id="IPR035386">
    <property type="entry name" value="Arm-DNA-bind_5"/>
</dbReference>
<dbReference type="Pfam" id="PF00589">
    <property type="entry name" value="Phage_integrase"/>
    <property type="match status" value="1"/>
</dbReference>
<dbReference type="GO" id="GO:0015074">
    <property type="term" value="P:DNA integration"/>
    <property type="evidence" value="ECO:0007669"/>
    <property type="project" value="InterPro"/>
</dbReference>
<evidence type="ECO:0000313" key="5">
    <source>
        <dbReference type="EMBL" id="EJX07959.1"/>
    </source>
</evidence>
<dbReference type="InterPro" id="IPR010998">
    <property type="entry name" value="Integrase_recombinase_N"/>
</dbReference>
<evidence type="ECO:0000256" key="3">
    <source>
        <dbReference type="ARBA" id="ARBA00023172"/>
    </source>
</evidence>
<comment type="caution">
    <text evidence="5">The sequence shown here is derived from an EMBL/GenBank/DDBJ whole genome shotgun (WGS) entry which is preliminary data.</text>
</comment>
<dbReference type="GO" id="GO:0003677">
    <property type="term" value="F:DNA binding"/>
    <property type="evidence" value="ECO:0007669"/>
    <property type="project" value="UniProtKB-KW"/>
</dbReference>
<protein>
    <submittedName>
        <fullName evidence="5">Tyrosine type site-specific recombinase</fullName>
    </submittedName>
</protein>
<evidence type="ECO:0000259" key="4">
    <source>
        <dbReference type="PROSITE" id="PS51898"/>
    </source>
</evidence>